<reference evidence="5 7" key="1">
    <citation type="submission" date="2018-09" db="EMBL/GenBank/DDBJ databases">
        <title>Genomic investigation of the strawberry pathogen Phytophthora fragariae indicates pathogenicity is determined by transcriptional variation in three key races.</title>
        <authorList>
            <person name="Adams T.M."/>
            <person name="Armitage A.D."/>
            <person name="Sobczyk M.K."/>
            <person name="Bates H.J."/>
            <person name="Dunwell J.M."/>
            <person name="Nellist C.F."/>
            <person name="Harrison R.J."/>
        </authorList>
    </citation>
    <scope>NUCLEOTIDE SEQUENCE [LARGE SCALE GENOMIC DNA]</scope>
    <source>
        <strain evidence="3 5">SCRP249</strain>
        <strain evidence="2 7">SCRP324</strain>
        <strain evidence="4 6">SCRP333</strain>
    </source>
</reference>
<evidence type="ECO:0000256" key="1">
    <source>
        <dbReference type="SAM" id="Phobius"/>
    </source>
</evidence>
<accession>A0A6A3P5V9</accession>
<gene>
    <name evidence="3" type="ORF">PR001_g3878</name>
    <name evidence="2" type="ORF">PR002_g4275</name>
    <name evidence="4" type="ORF">PR003_g4224</name>
</gene>
<keyword evidence="6" id="KW-1185">Reference proteome</keyword>
<keyword evidence="1" id="KW-0472">Membrane</keyword>
<evidence type="ECO:0000313" key="7">
    <source>
        <dbReference type="Proteomes" id="UP000435112"/>
    </source>
</evidence>
<keyword evidence="1" id="KW-1133">Transmembrane helix</keyword>
<evidence type="ECO:0000313" key="5">
    <source>
        <dbReference type="Proteomes" id="UP000429607"/>
    </source>
</evidence>
<sequence>MWVTVAVRSACGGWLMCVTHVLLLQLLDIRSWVRLAANGASHCGVWRPLACSLSKITAVC</sequence>
<dbReference type="EMBL" id="QXFV01000150">
    <property type="protein sequence ID" value="KAE9048276.1"/>
    <property type="molecule type" value="Genomic_DNA"/>
</dbReference>
<dbReference type="AlphaFoldDB" id="A0A6A3P5V9"/>
<dbReference type="EMBL" id="QXFU01000164">
    <property type="protein sequence ID" value="KAE9041776.1"/>
    <property type="molecule type" value="Genomic_DNA"/>
</dbReference>
<organism evidence="3 5">
    <name type="scientific">Phytophthora rubi</name>
    <dbReference type="NCBI Taxonomy" id="129364"/>
    <lineage>
        <taxon>Eukaryota</taxon>
        <taxon>Sar</taxon>
        <taxon>Stramenopiles</taxon>
        <taxon>Oomycota</taxon>
        <taxon>Peronosporomycetes</taxon>
        <taxon>Peronosporales</taxon>
        <taxon>Peronosporaceae</taxon>
        <taxon>Phytophthora</taxon>
    </lineage>
</organism>
<comment type="caution">
    <text evidence="3">The sequence shown here is derived from an EMBL/GenBank/DDBJ whole genome shotgun (WGS) entry which is preliminary data.</text>
</comment>
<keyword evidence="1" id="KW-0812">Transmembrane</keyword>
<dbReference type="Proteomes" id="UP000429607">
    <property type="component" value="Unassembled WGS sequence"/>
</dbReference>
<name>A0A6A3P5V9_9STRA</name>
<evidence type="ECO:0000313" key="3">
    <source>
        <dbReference type="EMBL" id="KAE9048276.1"/>
    </source>
</evidence>
<proteinExistence type="predicted"/>
<evidence type="ECO:0000313" key="4">
    <source>
        <dbReference type="EMBL" id="KAE9352730.1"/>
    </source>
</evidence>
<dbReference type="Proteomes" id="UP000434957">
    <property type="component" value="Unassembled WGS sequence"/>
</dbReference>
<dbReference type="Proteomes" id="UP000435112">
    <property type="component" value="Unassembled WGS sequence"/>
</dbReference>
<feature type="transmembrane region" description="Helical" evidence="1">
    <location>
        <begin position="6"/>
        <end position="27"/>
    </location>
</feature>
<evidence type="ECO:0000313" key="2">
    <source>
        <dbReference type="EMBL" id="KAE9041776.1"/>
    </source>
</evidence>
<evidence type="ECO:0000313" key="6">
    <source>
        <dbReference type="Proteomes" id="UP000434957"/>
    </source>
</evidence>
<dbReference type="EMBL" id="QXFT01000157">
    <property type="protein sequence ID" value="KAE9352730.1"/>
    <property type="molecule type" value="Genomic_DNA"/>
</dbReference>
<protein>
    <submittedName>
        <fullName evidence="3">Uncharacterized protein</fullName>
    </submittedName>
</protein>